<dbReference type="EMBL" id="JAETWB010000001">
    <property type="protein sequence ID" value="MBL6076819.1"/>
    <property type="molecule type" value="Genomic_DNA"/>
</dbReference>
<keyword evidence="2" id="KW-1185">Reference proteome</keyword>
<dbReference type="Proteomes" id="UP000660885">
    <property type="component" value="Unassembled WGS sequence"/>
</dbReference>
<name>A0ABS1TWK0_9PROT</name>
<evidence type="ECO:0000313" key="1">
    <source>
        <dbReference type="EMBL" id="MBL6076819.1"/>
    </source>
</evidence>
<gene>
    <name evidence="1" type="ORF">JMJ56_02295</name>
</gene>
<organism evidence="1 2">
    <name type="scientific">Belnapia arida</name>
    <dbReference type="NCBI Taxonomy" id="2804533"/>
    <lineage>
        <taxon>Bacteria</taxon>
        <taxon>Pseudomonadati</taxon>
        <taxon>Pseudomonadota</taxon>
        <taxon>Alphaproteobacteria</taxon>
        <taxon>Acetobacterales</taxon>
        <taxon>Roseomonadaceae</taxon>
        <taxon>Belnapia</taxon>
    </lineage>
</organism>
<sequence>MAEGPAECGYVVGGDDRGALDLLVRQVRDEELVTFQPAGNVDRHRAARDLPLLHIALADVFPIGVELAPFGLRYVSAADATGIVQQRDLDVFIEVVPVDPHHQHEPDHGAHIDAIQPSLLVAAKDAPTVPF</sequence>
<comment type="caution">
    <text evidence="1">The sequence shown here is derived from an EMBL/GenBank/DDBJ whole genome shotgun (WGS) entry which is preliminary data.</text>
</comment>
<proteinExistence type="predicted"/>
<accession>A0ABS1TWK0</accession>
<dbReference type="RefSeq" id="WP_202829983.1">
    <property type="nucleotide sequence ID" value="NZ_JAETWB010000001.1"/>
</dbReference>
<reference evidence="1 2" key="1">
    <citation type="submission" date="2021-01" db="EMBL/GenBank/DDBJ databases">
        <title>Belnapia mucosa sp. nov. and Belnapia arida sp. nov., isolated from the Tabernas Desert (Almeria, Spain).</title>
        <authorList>
            <person name="Molina-Menor E."/>
            <person name="Vidal-Verdu A."/>
            <person name="Calonge A."/>
            <person name="Satari L."/>
            <person name="Pereto J."/>
            <person name="Porcar M."/>
        </authorList>
    </citation>
    <scope>NUCLEOTIDE SEQUENCE [LARGE SCALE GENOMIC DNA]</scope>
    <source>
        <strain evidence="1 2">T18</strain>
    </source>
</reference>
<protein>
    <submittedName>
        <fullName evidence="1">Uncharacterized protein</fullName>
    </submittedName>
</protein>
<evidence type="ECO:0000313" key="2">
    <source>
        <dbReference type="Proteomes" id="UP000660885"/>
    </source>
</evidence>